<dbReference type="EMBL" id="FP929032">
    <property type="protein sequence ID" value="CBK63099.1"/>
    <property type="molecule type" value="Genomic_DNA"/>
</dbReference>
<sequence>MMKKKSHPEFVRALKARNLKITVVGTYENCLSRVAVRCDVCGWEWAPVGGSLLRGHGCPKCAGTMRKSHAEFVEELKSRRDDVIIVGPYVKALEKTRFRFLKCGHEWDVTPAHILNGRGCPLCAHSRRGASQRLTMERFLKRLHKIDRNLVVREGGKYVNYTTPIPLRCNACKYEYEVKPSDVLHGGGCPNCHRACTSFPEQFIRHAFVRMLGESEVLSRDKTAAGVELDVCIPALRAAVEPGSWYWHRNLVERDREKRLLCERKGIRLITVYDHYDETAVPFDDCLVTPCDLASRRNMDKLVAVTKTLLGAFGLDSDLAAGEWETIRRRAELDSRRMTTEEFRAELAGINDKIEVIGEYTRASDKIRVRCKVCNHEWSVAPTTLRRGSGCASCAGRLKLTHERFVERLNLLHPEIVPLTEYVNSQTRMTFECRACGHVWSAQAYGLIAKSRSSGCRKCSVWAMLRRRSRKVRCITTGEVFDTLREAAAKYGVSRSAISQCCSEPPKLKRAGGREWEYVDLLSGER</sequence>
<proteinExistence type="predicted"/>
<dbReference type="KEGG" id="ash:AL1_04520"/>
<reference evidence="1 2" key="1">
    <citation type="submission" date="2010-03" db="EMBL/GenBank/DDBJ databases">
        <title>The genome sequence of Alistipes shahii WAL 8301.</title>
        <authorList>
            <consortium name="metaHIT consortium -- http://www.metahit.eu/"/>
            <person name="Pajon A."/>
            <person name="Turner K."/>
            <person name="Parkhill J."/>
        </authorList>
    </citation>
    <scope>NUCLEOTIDE SEQUENCE [LARGE SCALE GENOMIC DNA]</scope>
    <source>
        <strain evidence="1 2">WAL 8301</strain>
    </source>
</reference>
<name>D4IJI7_9BACT</name>
<dbReference type="InterPro" id="IPR036388">
    <property type="entry name" value="WH-like_DNA-bd_sf"/>
</dbReference>
<evidence type="ECO:0008006" key="3">
    <source>
        <dbReference type="Google" id="ProtNLM"/>
    </source>
</evidence>
<dbReference type="OrthoDB" id="583824at2"/>
<dbReference type="HOGENOM" id="CLU_527547_0_0_10"/>
<gene>
    <name evidence="1" type="ORF">AL1_04520</name>
</gene>
<protein>
    <recommendedName>
        <fullName evidence="3">Zinc-ribbon domain-containing protein</fullName>
    </recommendedName>
</protein>
<organism evidence="1 2">
    <name type="scientific">Alistipes shahii WAL 8301</name>
    <dbReference type="NCBI Taxonomy" id="717959"/>
    <lineage>
        <taxon>Bacteria</taxon>
        <taxon>Pseudomonadati</taxon>
        <taxon>Bacteroidota</taxon>
        <taxon>Bacteroidia</taxon>
        <taxon>Bacteroidales</taxon>
        <taxon>Rikenellaceae</taxon>
        <taxon>Alistipes</taxon>
    </lineage>
</organism>
<dbReference type="PATRIC" id="fig|717959.3.peg.1978"/>
<evidence type="ECO:0000313" key="1">
    <source>
        <dbReference type="EMBL" id="CBK63099.1"/>
    </source>
</evidence>
<dbReference type="GeneID" id="92758472"/>
<dbReference type="Gene3D" id="3.40.960.10">
    <property type="entry name" value="VSR Endonuclease"/>
    <property type="match status" value="1"/>
</dbReference>
<dbReference type="RefSeq" id="WP_015546039.1">
    <property type="nucleotide sequence ID" value="NC_021030.1"/>
</dbReference>
<accession>D4IJI7</accession>
<dbReference type="Gene3D" id="1.10.10.10">
    <property type="entry name" value="Winged helix-like DNA-binding domain superfamily/Winged helix DNA-binding domain"/>
    <property type="match status" value="1"/>
</dbReference>
<dbReference type="AlphaFoldDB" id="D4IJI7"/>
<reference evidence="1 2" key="2">
    <citation type="submission" date="2010-03" db="EMBL/GenBank/DDBJ databases">
        <authorList>
            <person name="Pajon A."/>
        </authorList>
    </citation>
    <scope>NUCLEOTIDE SEQUENCE [LARGE SCALE GENOMIC DNA]</scope>
    <source>
        <strain evidence="1 2">WAL 8301</strain>
    </source>
</reference>
<dbReference type="STRING" id="717959.AL1_04520"/>
<evidence type="ECO:0000313" key="2">
    <source>
        <dbReference type="Proteomes" id="UP000008794"/>
    </source>
</evidence>
<dbReference type="Proteomes" id="UP000008794">
    <property type="component" value="Chromosome"/>
</dbReference>
<keyword evidence="2" id="KW-1185">Reference proteome</keyword>
<dbReference type="BioCyc" id="ASHA717959:AL1_RS02135-MONOMER"/>